<keyword evidence="4 7" id="KW-0805">Transcription regulation</keyword>
<protein>
    <recommendedName>
        <fullName evidence="1 7">Transcriptional regulator MraZ</fullName>
    </recommendedName>
</protein>
<accession>A0A0W0VQZ9</accession>
<dbReference type="OrthoDB" id="9807753at2"/>
<dbReference type="InterPro" id="IPR035642">
    <property type="entry name" value="MraZ_N"/>
</dbReference>
<comment type="similarity">
    <text evidence="7">Belongs to the MraZ family.</text>
</comment>
<evidence type="ECO:0000259" key="8">
    <source>
        <dbReference type="PROSITE" id="PS51740"/>
    </source>
</evidence>
<proteinExistence type="inferred from homology"/>
<dbReference type="InterPro" id="IPR037914">
    <property type="entry name" value="SpoVT-AbrB_sf"/>
</dbReference>
<dbReference type="Pfam" id="PF02381">
    <property type="entry name" value="MraZ"/>
    <property type="match status" value="2"/>
</dbReference>
<dbReference type="RefSeq" id="WP_058528677.1">
    <property type="nucleotide sequence ID" value="NZ_CAAAHZ010000007.1"/>
</dbReference>
<dbReference type="AlphaFoldDB" id="A0A0W0VQZ9"/>
<dbReference type="GO" id="GO:0009295">
    <property type="term" value="C:nucleoid"/>
    <property type="evidence" value="ECO:0007669"/>
    <property type="project" value="UniProtKB-SubCell"/>
</dbReference>
<evidence type="ECO:0000313" key="9">
    <source>
        <dbReference type="EMBL" id="KTD22447.1"/>
    </source>
</evidence>
<keyword evidence="10" id="KW-1185">Reference proteome</keyword>
<evidence type="ECO:0000313" key="10">
    <source>
        <dbReference type="Proteomes" id="UP000054997"/>
    </source>
</evidence>
<evidence type="ECO:0000256" key="7">
    <source>
        <dbReference type="HAMAP-Rule" id="MF_01008"/>
    </source>
</evidence>
<dbReference type="HAMAP" id="MF_01008">
    <property type="entry name" value="MraZ"/>
    <property type="match status" value="1"/>
</dbReference>
<keyword evidence="5 7" id="KW-0238">DNA-binding</keyword>
<comment type="subcellular location">
    <subcellularLocation>
        <location evidence="7">Cytoplasm</location>
        <location evidence="7">Nucleoid</location>
    </subcellularLocation>
</comment>
<evidence type="ECO:0000256" key="6">
    <source>
        <dbReference type="ARBA" id="ARBA00023163"/>
    </source>
</evidence>
<dbReference type="CDD" id="cd16320">
    <property type="entry name" value="MraZ_N"/>
    <property type="match status" value="1"/>
</dbReference>
<reference evidence="9 10" key="1">
    <citation type="submission" date="2015-11" db="EMBL/GenBank/DDBJ databases">
        <title>Genomic analysis of 38 Legionella species identifies large and diverse effector repertoires.</title>
        <authorList>
            <person name="Burstein D."/>
            <person name="Amaro F."/>
            <person name="Zusman T."/>
            <person name="Lifshitz Z."/>
            <person name="Cohen O."/>
            <person name="Gilbert J.A."/>
            <person name="Pupko T."/>
            <person name="Shuman H.A."/>
            <person name="Segal G."/>
        </authorList>
    </citation>
    <scope>NUCLEOTIDE SEQUENCE [LARGE SCALE GENOMIC DNA]</scope>
    <source>
        <strain evidence="9 10">ATCC 49505</strain>
    </source>
</reference>
<evidence type="ECO:0000256" key="3">
    <source>
        <dbReference type="ARBA" id="ARBA00022737"/>
    </source>
</evidence>
<dbReference type="PANTHER" id="PTHR34701">
    <property type="entry name" value="TRANSCRIPTIONAL REGULATOR MRAZ"/>
    <property type="match status" value="1"/>
</dbReference>
<sequence length="151" mass="17374">MFRGINAINIDGKGRLAIPARYRDVLEQEGKSLVLTIDTEETCLLLYPAKEWQVIENNLQRLPSFNKAARRIQRLLIGHATDVELDNNGRILLPALLRDYAHLAKRVVLIGQGNKFEVWDESIWQTKREQWLAEESSETDALPDEMKTFSL</sequence>
<evidence type="ECO:0000256" key="4">
    <source>
        <dbReference type="ARBA" id="ARBA00023015"/>
    </source>
</evidence>
<dbReference type="PANTHER" id="PTHR34701:SF1">
    <property type="entry name" value="TRANSCRIPTIONAL REGULATOR MRAZ"/>
    <property type="match status" value="1"/>
</dbReference>
<keyword evidence="3" id="KW-0677">Repeat</keyword>
<gene>
    <name evidence="7" type="primary">mraZ</name>
    <name evidence="9" type="ORF">Llon_0665</name>
</gene>
<keyword evidence="2 7" id="KW-0963">Cytoplasm</keyword>
<dbReference type="Gene3D" id="3.40.1550.20">
    <property type="entry name" value="Transcriptional regulator MraZ domain"/>
    <property type="match status" value="1"/>
</dbReference>
<dbReference type="Proteomes" id="UP000054997">
    <property type="component" value="Unassembled WGS sequence"/>
</dbReference>
<dbReference type="InterPro" id="IPR038619">
    <property type="entry name" value="MraZ_sf"/>
</dbReference>
<dbReference type="GO" id="GO:0003700">
    <property type="term" value="F:DNA-binding transcription factor activity"/>
    <property type="evidence" value="ECO:0007669"/>
    <property type="project" value="UniProtKB-UniRule"/>
</dbReference>
<dbReference type="STRING" id="45068.Llon_0665"/>
<dbReference type="SUPFAM" id="SSF89447">
    <property type="entry name" value="AbrB/MazE/MraZ-like"/>
    <property type="match status" value="1"/>
</dbReference>
<evidence type="ECO:0000256" key="1">
    <source>
        <dbReference type="ARBA" id="ARBA00013860"/>
    </source>
</evidence>
<dbReference type="PATRIC" id="fig|45068.5.peg.712"/>
<dbReference type="InterPro" id="IPR007159">
    <property type="entry name" value="SpoVT-AbrB_dom"/>
</dbReference>
<organism evidence="9 10">
    <name type="scientific">Legionella londiniensis</name>
    <dbReference type="NCBI Taxonomy" id="45068"/>
    <lineage>
        <taxon>Bacteria</taxon>
        <taxon>Pseudomonadati</taxon>
        <taxon>Pseudomonadota</taxon>
        <taxon>Gammaproteobacteria</taxon>
        <taxon>Legionellales</taxon>
        <taxon>Legionellaceae</taxon>
        <taxon>Legionella</taxon>
    </lineage>
</organism>
<comment type="subunit">
    <text evidence="7">Forms oligomers.</text>
</comment>
<feature type="domain" description="SpoVT-AbrB" evidence="8">
    <location>
        <begin position="80"/>
        <end position="123"/>
    </location>
</feature>
<dbReference type="InterPro" id="IPR003444">
    <property type="entry name" value="MraZ"/>
</dbReference>
<dbReference type="PROSITE" id="PS51740">
    <property type="entry name" value="SPOVT_ABRB"/>
    <property type="match status" value="2"/>
</dbReference>
<dbReference type="GO" id="GO:0000976">
    <property type="term" value="F:transcription cis-regulatory region binding"/>
    <property type="evidence" value="ECO:0007669"/>
    <property type="project" value="TreeGrafter"/>
</dbReference>
<dbReference type="InterPro" id="IPR035644">
    <property type="entry name" value="MraZ_C"/>
</dbReference>
<evidence type="ECO:0000256" key="2">
    <source>
        <dbReference type="ARBA" id="ARBA00022490"/>
    </source>
</evidence>
<dbReference type="CDD" id="cd16321">
    <property type="entry name" value="MraZ_C"/>
    <property type="match status" value="1"/>
</dbReference>
<dbReference type="GO" id="GO:0005737">
    <property type="term" value="C:cytoplasm"/>
    <property type="evidence" value="ECO:0007669"/>
    <property type="project" value="UniProtKB-UniRule"/>
</dbReference>
<dbReference type="EMBL" id="LNYK01000010">
    <property type="protein sequence ID" value="KTD22447.1"/>
    <property type="molecule type" value="Genomic_DNA"/>
</dbReference>
<dbReference type="NCBIfam" id="TIGR00242">
    <property type="entry name" value="division/cell wall cluster transcriptional repressor MraZ"/>
    <property type="match status" value="1"/>
</dbReference>
<dbReference type="GO" id="GO:2000143">
    <property type="term" value="P:negative regulation of DNA-templated transcription initiation"/>
    <property type="evidence" value="ECO:0007669"/>
    <property type="project" value="TreeGrafter"/>
</dbReference>
<name>A0A0W0VQZ9_9GAMM</name>
<keyword evidence="6 7" id="KW-0804">Transcription</keyword>
<dbReference type="InterPro" id="IPR020603">
    <property type="entry name" value="MraZ_dom"/>
</dbReference>
<comment type="caution">
    <text evidence="9">The sequence shown here is derived from an EMBL/GenBank/DDBJ whole genome shotgun (WGS) entry which is preliminary data.</text>
</comment>
<evidence type="ECO:0000256" key="5">
    <source>
        <dbReference type="ARBA" id="ARBA00023125"/>
    </source>
</evidence>
<feature type="domain" description="SpoVT-AbrB" evidence="8">
    <location>
        <begin position="5"/>
        <end position="51"/>
    </location>
</feature>